<keyword evidence="2" id="KW-1185">Reference proteome</keyword>
<dbReference type="RefSeq" id="WP_319845065.1">
    <property type="nucleotide sequence ID" value="NZ_JAXAFJ010000008.1"/>
</dbReference>
<proteinExistence type="predicted"/>
<gene>
    <name evidence="1" type="ORF">SCD90_12770</name>
</gene>
<dbReference type="EMBL" id="JAXAFJ010000008">
    <property type="protein sequence ID" value="MDX6806939.1"/>
    <property type="molecule type" value="Genomic_DNA"/>
</dbReference>
<organism evidence="1 2">
    <name type="scientific">Terrihabitans rhizophilus</name>
    <dbReference type="NCBI Taxonomy" id="3092662"/>
    <lineage>
        <taxon>Bacteria</taxon>
        <taxon>Pseudomonadati</taxon>
        <taxon>Pseudomonadota</taxon>
        <taxon>Alphaproteobacteria</taxon>
        <taxon>Hyphomicrobiales</taxon>
        <taxon>Terrihabitans</taxon>
    </lineage>
</organism>
<protein>
    <submittedName>
        <fullName evidence="1">Uncharacterized protein</fullName>
    </submittedName>
</protein>
<name>A0ABU4RQ32_9HYPH</name>
<sequence>MLVGDEGAINLNQNISERLALTKDLIARHLTFADNRHNSRRANIDRSVSLDCEAHLAIEHHQQTHTIADGRCDLGWLAVERVAGSDENAATKMR</sequence>
<evidence type="ECO:0000313" key="2">
    <source>
        <dbReference type="Proteomes" id="UP001274321"/>
    </source>
</evidence>
<comment type="caution">
    <text evidence="1">The sequence shown here is derived from an EMBL/GenBank/DDBJ whole genome shotgun (WGS) entry which is preliminary data.</text>
</comment>
<dbReference type="Proteomes" id="UP001274321">
    <property type="component" value="Unassembled WGS sequence"/>
</dbReference>
<accession>A0ABU4RQ32</accession>
<evidence type="ECO:0000313" key="1">
    <source>
        <dbReference type="EMBL" id="MDX6806939.1"/>
    </source>
</evidence>
<reference evidence="1 2" key="1">
    <citation type="submission" date="2023-11" db="EMBL/GenBank/DDBJ databases">
        <authorList>
            <person name="Bao R."/>
        </authorList>
    </citation>
    <scope>NUCLEOTIDE SEQUENCE [LARGE SCALE GENOMIC DNA]</scope>
    <source>
        <strain evidence="1 2">PJ23</strain>
    </source>
</reference>